<feature type="domain" description="VQ" evidence="2">
    <location>
        <begin position="135"/>
        <end position="155"/>
    </location>
</feature>
<keyword evidence="4" id="KW-1185">Reference proteome</keyword>
<dbReference type="EMBL" id="JABFUD020000005">
    <property type="protein sequence ID" value="KAI5080362.1"/>
    <property type="molecule type" value="Genomic_DNA"/>
</dbReference>
<dbReference type="GO" id="GO:0005516">
    <property type="term" value="F:calmodulin binding"/>
    <property type="evidence" value="ECO:0007669"/>
    <property type="project" value="TreeGrafter"/>
</dbReference>
<dbReference type="InterPro" id="IPR008889">
    <property type="entry name" value="VQ"/>
</dbReference>
<accession>A0A9D4ZNM8</accession>
<dbReference type="Proteomes" id="UP000886520">
    <property type="component" value="Chromosome 5"/>
</dbReference>
<dbReference type="GO" id="GO:0006970">
    <property type="term" value="P:response to osmotic stress"/>
    <property type="evidence" value="ECO:0007669"/>
    <property type="project" value="TreeGrafter"/>
</dbReference>
<dbReference type="Pfam" id="PF05678">
    <property type="entry name" value="VQ"/>
    <property type="match status" value="1"/>
</dbReference>
<protein>
    <recommendedName>
        <fullName evidence="2">VQ domain-containing protein</fullName>
    </recommendedName>
</protein>
<evidence type="ECO:0000259" key="2">
    <source>
        <dbReference type="Pfam" id="PF05678"/>
    </source>
</evidence>
<dbReference type="AlphaFoldDB" id="A0A9D4ZNM8"/>
<dbReference type="PANTHER" id="PTHR33179:SF9">
    <property type="entry name" value="OS01G0278000 PROTEIN"/>
    <property type="match status" value="1"/>
</dbReference>
<gene>
    <name evidence="3" type="ORF">GOP47_0005841</name>
</gene>
<dbReference type="GO" id="GO:0005634">
    <property type="term" value="C:nucleus"/>
    <property type="evidence" value="ECO:0007669"/>
    <property type="project" value="TreeGrafter"/>
</dbReference>
<reference evidence="3 4" key="1">
    <citation type="submission" date="2021-01" db="EMBL/GenBank/DDBJ databases">
        <title>Adiantum capillus-veneris genome.</title>
        <authorList>
            <person name="Fang Y."/>
            <person name="Liao Q."/>
        </authorList>
    </citation>
    <scope>NUCLEOTIDE SEQUENCE [LARGE SCALE GENOMIC DNA]</scope>
    <source>
        <strain evidence="3">H3</strain>
        <tissue evidence="3">Leaf</tissue>
    </source>
</reference>
<comment type="caution">
    <text evidence="3">The sequence shown here is derived from an EMBL/GenBank/DDBJ whole genome shotgun (WGS) entry which is preliminary data.</text>
</comment>
<name>A0A9D4ZNM8_ADICA</name>
<dbReference type="InterPro" id="IPR039609">
    <property type="entry name" value="VQ_15/22"/>
</dbReference>
<organism evidence="3 4">
    <name type="scientific">Adiantum capillus-veneris</name>
    <name type="common">Maidenhair fern</name>
    <dbReference type="NCBI Taxonomy" id="13818"/>
    <lineage>
        <taxon>Eukaryota</taxon>
        <taxon>Viridiplantae</taxon>
        <taxon>Streptophyta</taxon>
        <taxon>Embryophyta</taxon>
        <taxon>Tracheophyta</taxon>
        <taxon>Polypodiopsida</taxon>
        <taxon>Polypodiidae</taxon>
        <taxon>Polypodiales</taxon>
        <taxon>Pteridineae</taxon>
        <taxon>Pteridaceae</taxon>
        <taxon>Vittarioideae</taxon>
        <taxon>Adiantum</taxon>
    </lineage>
</organism>
<evidence type="ECO:0000256" key="1">
    <source>
        <dbReference type="SAM" id="MobiDB-lite"/>
    </source>
</evidence>
<evidence type="ECO:0000313" key="3">
    <source>
        <dbReference type="EMBL" id="KAI5080362.1"/>
    </source>
</evidence>
<sequence>MRHVKQSSCGPVYHIEDPFPQTPKQENACHSSSVISTNSPMASSVHYVQTPLKTPEEEKWNGRSLFMSQDEEGLTSAHRSENAHVRFDGHNNAENIDPHLEAAAVALSVQSAAGLGRARPGKRKSRVSSKVPIRVFSADADNFMAMVHKLTGLHSSTCLFPDTPQNPLLKPLPYRPVMQGMFTPEFSAYPSHNKMTSNLNTDNSPNTWSHSNFASNQSVQVASFHNSGPLTNKSLSMQGGYTSVAISPSIQQLMKEASRKNECGTDMHIMSRLLNDNVSDVGQKNRNLDQGPGREAWDCEGL</sequence>
<dbReference type="OrthoDB" id="1969204at2759"/>
<feature type="region of interest" description="Disordered" evidence="1">
    <location>
        <begin position="281"/>
        <end position="302"/>
    </location>
</feature>
<evidence type="ECO:0000313" key="4">
    <source>
        <dbReference type="Proteomes" id="UP000886520"/>
    </source>
</evidence>
<proteinExistence type="predicted"/>
<dbReference type="PANTHER" id="PTHR33179">
    <property type="entry name" value="VQ MOTIF-CONTAINING PROTEIN"/>
    <property type="match status" value="1"/>
</dbReference>